<evidence type="ECO:0000259" key="5">
    <source>
        <dbReference type="SMART" id="SM01340"/>
    </source>
</evidence>
<dbReference type="SUPFAM" id="SSF54211">
    <property type="entry name" value="Ribosomal protein S5 domain 2-like"/>
    <property type="match status" value="1"/>
</dbReference>
<keyword evidence="2" id="KW-0227">DNA damage</keyword>
<dbReference type="InterPro" id="IPR020568">
    <property type="entry name" value="Ribosomal_Su5_D2-typ_SF"/>
</dbReference>
<dbReference type="Pfam" id="PF08676">
    <property type="entry name" value="MutL_C"/>
    <property type="match status" value="1"/>
</dbReference>
<dbReference type="InterPro" id="IPR014790">
    <property type="entry name" value="MutL_C"/>
</dbReference>
<dbReference type="Gene3D" id="3.30.565.10">
    <property type="entry name" value="Histidine kinase-like ATPase, C-terminal domain"/>
    <property type="match status" value="1"/>
</dbReference>
<dbReference type="FunCoup" id="A0A7J7CP67">
    <property type="interactions" value="2486"/>
</dbReference>
<accession>A0A7J7CP67</accession>
<dbReference type="InterPro" id="IPR013507">
    <property type="entry name" value="DNA_mismatch_S5_2-like"/>
</dbReference>
<organism evidence="6 7">
    <name type="scientific">Tripterygium wilfordii</name>
    <name type="common">Thunder God vine</name>
    <dbReference type="NCBI Taxonomy" id="458696"/>
    <lineage>
        <taxon>Eukaryota</taxon>
        <taxon>Viridiplantae</taxon>
        <taxon>Streptophyta</taxon>
        <taxon>Embryophyta</taxon>
        <taxon>Tracheophyta</taxon>
        <taxon>Spermatophyta</taxon>
        <taxon>Magnoliopsida</taxon>
        <taxon>eudicotyledons</taxon>
        <taxon>Gunneridae</taxon>
        <taxon>Pentapetalae</taxon>
        <taxon>rosids</taxon>
        <taxon>fabids</taxon>
        <taxon>Celastrales</taxon>
        <taxon>Celastraceae</taxon>
        <taxon>Tripterygium</taxon>
    </lineage>
</organism>
<dbReference type="GO" id="GO:0140664">
    <property type="term" value="F:ATP-dependent DNA damage sensor activity"/>
    <property type="evidence" value="ECO:0007669"/>
    <property type="project" value="InterPro"/>
</dbReference>
<keyword evidence="3" id="KW-0234">DNA repair</keyword>
<dbReference type="Proteomes" id="UP000593562">
    <property type="component" value="Unassembled WGS sequence"/>
</dbReference>
<dbReference type="CDD" id="cd16926">
    <property type="entry name" value="HATPase_MutL-MLH-PMS-like"/>
    <property type="match status" value="1"/>
</dbReference>
<evidence type="ECO:0000256" key="3">
    <source>
        <dbReference type="ARBA" id="ARBA00023204"/>
    </source>
</evidence>
<dbReference type="Gene3D" id="3.30.1370.100">
    <property type="entry name" value="MutL, C-terminal domain, regulatory subdomain"/>
    <property type="match status" value="1"/>
</dbReference>
<dbReference type="FunFam" id="3.30.1370.100:FF:000007">
    <property type="entry name" value="MUTL protein homolog 3"/>
    <property type="match status" value="1"/>
</dbReference>
<feature type="domain" description="DNA mismatch repair protein S5" evidence="5">
    <location>
        <begin position="214"/>
        <end position="349"/>
    </location>
</feature>
<gene>
    <name evidence="6" type="ORF">HS088_TW14G00011</name>
</gene>
<dbReference type="SUPFAM" id="SSF55874">
    <property type="entry name" value="ATPase domain of HSP90 chaperone/DNA topoisomerase II/histidine kinase"/>
    <property type="match status" value="1"/>
</dbReference>
<evidence type="ECO:0000313" key="7">
    <source>
        <dbReference type="Proteomes" id="UP000593562"/>
    </source>
</evidence>
<dbReference type="Pfam" id="PF13589">
    <property type="entry name" value="HATPase_c_3"/>
    <property type="match status" value="1"/>
</dbReference>
<dbReference type="SUPFAM" id="SSF118116">
    <property type="entry name" value="DNA mismatch repair protein MutL"/>
    <property type="match status" value="1"/>
</dbReference>
<dbReference type="GO" id="GO:0030983">
    <property type="term" value="F:mismatched DNA binding"/>
    <property type="evidence" value="ECO:0007669"/>
    <property type="project" value="InterPro"/>
</dbReference>
<dbReference type="EMBL" id="JAAARO010000014">
    <property type="protein sequence ID" value="KAF5735882.1"/>
    <property type="molecule type" value="Genomic_DNA"/>
</dbReference>
<dbReference type="InterPro" id="IPR014762">
    <property type="entry name" value="DNA_mismatch_repair_CS"/>
</dbReference>
<comment type="caution">
    <text evidence="6">The sequence shown here is derived from an EMBL/GenBank/DDBJ whole genome shotgun (WGS) entry which is preliminary data.</text>
</comment>
<proteinExistence type="inferred from homology"/>
<dbReference type="PANTHER" id="PTHR10073">
    <property type="entry name" value="DNA MISMATCH REPAIR PROTEIN MLH, PMS, MUTL"/>
    <property type="match status" value="1"/>
</dbReference>
<dbReference type="OrthoDB" id="429932at2759"/>
<dbReference type="Gene3D" id="3.30.1540.20">
    <property type="entry name" value="MutL, C-terminal domain, dimerisation subdomain"/>
    <property type="match status" value="1"/>
</dbReference>
<dbReference type="InterPro" id="IPR042121">
    <property type="entry name" value="MutL_C_regsub"/>
</dbReference>
<dbReference type="InParanoid" id="A0A7J7CP67"/>
<dbReference type="PROSITE" id="PS00058">
    <property type="entry name" value="DNA_MISMATCH_REPAIR_1"/>
    <property type="match status" value="1"/>
</dbReference>
<reference evidence="6 7" key="1">
    <citation type="journal article" date="2020" name="Nat. Commun.">
        <title>Genome of Tripterygium wilfordii and identification of cytochrome P450 involved in triptolide biosynthesis.</title>
        <authorList>
            <person name="Tu L."/>
            <person name="Su P."/>
            <person name="Zhang Z."/>
            <person name="Gao L."/>
            <person name="Wang J."/>
            <person name="Hu T."/>
            <person name="Zhou J."/>
            <person name="Zhang Y."/>
            <person name="Zhao Y."/>
            <person name="Liu Y."/>
            <person name="Song Y."/>
            <person name="Tong Y."/>
            <person name="Lu Y."/>
            <person name="Yang J."/>
            <person name="Xu C."/>
            <person name="Jia M."/>
            <person name="Peters R.J."/>
            <person name="Huang L."/>
            <person name="Gao W."/>
        </authorList>
    </citation>
    <scope>NUCLEOTIDE SEQUENCE [LARGE SCALE GENOMIC DNA]</scope>
    <source>
        <strain evidence="7">cv. XIE 37</strain>
        <tissue evidence="6">Leaf</tissue>
    </source>
</reference>
<dbReference type="GO" id="GO:0016887">
    <property type="term" value="F:ATP hydrolysis activity"/>
    <property type="evidence" value="ECO:0007669"/>
    <property type="project" value="InterPro"/>
</dbReference>
<comment type="similarity">
    <text evidence="1">Belongs to the DNA mismatch repair MutL/HexB family.</text>
</comment>
<protein>
    <submittedName>
        <fullName evidence="6">DNA mismatch repair protein MLH3</fullName>
    </submittedName>
</protein>
<dbReference type="InterPro" id="IPR036890">
    <property type="entry name" value="HATPase_C_sf"/>
</dbReference>
<dbReference type="PANTHER" id="PTHR10073:SF47">
    <property type="entry name" value="DNA MISMATCH REPAIR PROTEIN MLH3"/>
    <property type="match status" value="1"/>
</dbReference>
<dbReference type="GO" id="GO:0032300">
    <property type="term" value="C:mismatch repair complex"/>
    <property type="evidence" value="ECO:0007669"/>
    <property type="project" value="InterPro"/>
</dbReference>
<name>A0A7J7CP67_TRIWF</name>
<dbReference type="InterPro" id="IPR037198">
    <property type="entry name" value="MutL_C_sf"/>
</dbReference>
<dbReference type="GO" id="GO:0006298">
    <property type="term" value="P:mismatch repair"/>
    <property type="evidence" value="ECO:0007669"/>
    <property type="project" value="InterPro"/>
</dbReference>
<dbReference type="Gene3D" id="3.30.230.10">
    <property type="match status" value="1"/>
</dbReference>
<dbReference type="AlphaFoldDB" id="A0A7J7CP67"/>
<keyword evidence="7" id="KW-1185">Reference proteome</keyword>
<evidence type="ECO:0000256" key="1">
    <source>
        <dbReference type="ARBA" id="ARBA00006082"/>
    </source>
</evidence>
<dbReference type="SMART" id="SM00853">
    <property type="entry name" value="MutL_C"/>
    <property type="match status" value="1"/>
</dbReference>
<dbReference type="InterPro" id="IPR014721">
    <property type="entry name" value="Ribsml_uS5_D2-typ_fold_subgr"/>
</dbReference>
<feature type="domain" description="MutL C-terminal dimerisation" evidence="4">
    <location>
        <begin position="1010"/>
        <end position="1170"/>
    </location>
</feature>
<evidence type="ECO:0000256" key="2">
    <source>
        <dbReference type="ARBA" id="ARBA00022763"/>
    </source>
</evidence>
<dbReference type="NCBIfam" id="TIGR00585">
    <property type="entry name" value="mutl"/>
    <property type="match status" value="1"/>
</dbReference>
<evidence type="ECO:0000313" key="6">
    <source>
        <dbReference type="EMBL" id="KAF5735882.1"/>
    </source>
</evidence>
<dbReference type="Pfam" id="PF01119">
    <property type="entry name" value="DNA_mis_repair"/>
    <property type="match status" value="1"/>
</dbReference>
<dbReference type="SMART" id="SM01340">
    <property type="entry name" value="DNA_mis_repair"/>
    <property type="match status" value="1"/>
</dbReference>
<dbReference type="InterPro" id="IPR042120">
    <property type="entry name" value="MutL_C_dimsub"/>
</dbReference>
<dbReference type="InterPro" id="IPR002099">
    <property type="entry name" value="MutL/Mlh/PMS"/>
</dbReference>
<evidence type="ECO:0000259" key="4">
    <source>
        <dbReference type="SMART" id="SM00853"/>
    </source>
</evidence>
<dbReference type="InterPro" id="IPR038973">
    <property type="entry name" value="MutL/Mlh/Pms-like"/>
</dbReference>
<dbReference type="GO" id="GO:0005524">
    <property type="term" value="F:ATP binding"/>
    <property type="evidence" value="ECO:0007669"/>
    <property type="project" value="InterPro"/>
</dbReference>
<dbReference type="FunFam" id="3.30.565.10:FF:000003">
    <property type="entry name" value="DNA mismatch repair endonuclease MutL"/>
    <property type="match status" value="1"/>
</dbReference>
<sequence>MDSIKPLPEALRSSVRSGVVLFDLTRVVEELVFNSLDAGATKVSVAVGLGTCYVKVVDDGSGVSRDGLVLLGERYATSKLHDLANVDATIKSFGFRGEALASIADVSLLEIVTKACGRPNGYRKVMKGAKCLYLGLDDDMKDVGTTVVVRDLFYNQPVRRKHMQSSPKKVLHLIKKCVLRIALVHSKVFFKVFDIESEDDLLYTRPCASPLSLLMSGFGLKDSKFLHELEYSDGILKLSGYVSGPYGCHDIKAFQYVYINSRFVCKGPIHKLLNNLGTRTVCLDQWKANRGSLKGKRSTAQALPAYMLNLLCPHSLYDLTFEPSKTFVEFKDWAPVLYFIEEAVQKLWRGSTYGEPLSHGADIFHKDNKWNEADNITSEEEDIRNAYWVENSEFTLKKCGVQNHQTSLYIPSSPLEMQIKDKNWSLSENHDKLHIWQYHKYAELEQQTDMEFVDQIDYSFQLCGDSLAECAAAVVPKSENHLLTSDDDLFLNNSYFMKNRYAASKKFKKYGDGDLFMSRMQNEFRNADPSLIRETEACASPYESGEFIKKNTDNYKMPFMQSCTSLGNLLHDKVLFANVGGFKNSIDGFRTKRKRVCSDDALNILEVDSIDQSYDFFPRSPWLDEASTAMQLPQLKIDDDYSGDVDLLSRASVKSLPSYIKPFSNVRGLAANVVAQTGSSSSRHQFADSGWHSVSSDIFQPMPLDFGQYANKSALKISGRSGEEDNCWNYTDFEQIGCQFDCEAILKSSTMENCSSISRGTGLDFDNTHFRKDLCDKFSPPHSDLSLDETSLCLNTCPRDYARIEKYGTQRMGFKYEDLTTGHFPKKRARRSHSAPPFCRNKKKVISLNQYTRMKEPNAHTFCDLHTSAVIFAEANEVKDLRQSLGVLHSSSKLNSVEDLEFGTRQDDRNIQDVMLETNGLRDDEKFENSHCTCANDVGLFEDFIPKETEESLHYAVKWRTRPQTTNNGRPNHIHDQNKILEISSGFFHLSGDLLFPKSINKNCLAGARVLHQVDKKFISIVAGGTLAVIDQHAADERIRLEELRRKVLSGEGKAVTFLDTEQELVLPEIGYQLLHNYADLIKDWGWFCSIHSQGSRSFKKNLNVLHQQPTLITLLAVPCILGVNLTHMDLQEFLEQLGDTDGASTIPPSVIRVLNFKACRGAIMFGDSLLPSECSLIVEELKQTSLCFQCAHGRPTTAPLVNMEAFQKQITKLGALEGDSNKPWHGLCRQEVSLERSAQRLTEARGF</sequence>